<dbReference type="PROSITE" id="PS51257">
    <property type="entry name" value="PROKAR_LIPOPROTEIN"/>
    <property type="match status" value="1"/>
</dbReference>
<evidence type="ECO:0000313" key="3">
    <source>
        <dbReference type="Proteomes" id="UP000783863"/>
    </source>
</evidence>
<dbReference type="AlphaFoldDB" id="A0A8J7YLF2"/>
<dbReference type="Proteomes" id="UP000783863">
    <property type="component" value="Unassembled WGS sequence"/>
</dbReference>
<evidence type="ECO:0000256" key="1">
    <source>
        <dbReference type="SAM" id="MobiDB-lite"/>
    </source>
</evidence>
<dbReference type="EMBL" id="RKLQ01000001">
    <property type="protein sequence ID" value="MBX0303338.1"/>
    <property type="molecule type" value="Genomic_DNA"/>
</dbReference>
<sequence>MRRRRLLQLTGAILTTATAGCVTTSEDVPATETAETLPPTDTIDSTTGSATGAAGTGVTAPIYALWSAYTAEDYDGIVDAYHPDSPNVPDRSDMSYQGTVTVERTGVISRADGSATVEAEVTIPGEGDDTETQLYDIRRYQGQWQIWSWGRKDEGTRPAAPQAVFESEFDGEATDDDSTGILRITHSGGDTIDAGKLFVRGSGIVDVGGATPSVTSPDTAWASATGDSEVTAGTSITVGVTGDYTVRLVYEEGESSTTLAEFEG</sequence>
<dbReference type="RefSeq" id="WP_220587547.1">
    <property type="nucleotide sequence ID" value="NZ_RKLQ01000001.1"/>
</dbReference>
<keyword evidence="3" id="KW-1185">Reference proteome</keyword>
<name>A0A8J7YLF2_9EURY</name>
<comment type="caution">
    <text evidence="2">The sequence shown here is derived from an EMBL/GenBank/DDBJ whole genome shotgun (WGS) entry which is preliminary data.</text>
</comment>
<accession>A0A8J7YLF2</accession>
<reference evidence="2" key="1">
    <citation type="submission" date="2021-06" db="EMBL/GenBank/DDBJ databases">
        <title>Halomicroarcula sp. F24A a new haloarchaeum isolated from saline soil.</title>
        <authorList>
            <person name="Duran-Viseras A."/>
            <person name="Sanchez-Porro C."/>
            <person name="Ventosa A."/>
        </authorList>
    </citation>
    <scope>NUCLEOTIDE SEQUENCE</scope>
    <source>
        <strain evidence="2">F24A</strain>
    </source>
</reference>
<organism evidence="2 3">
    <name type="scientific">Haloarcula salinisoli</name>
    <dbReference type="NCBI Taxonomy" id="2487746"/>
    <lineage>
        <taxon>Archaea</taxon>
        <taxon>Methanobacteriati</taxon>
        <taxon>Methanobacteriota</taxon>
        <taxon>Stenosarchaea group</taxon>
        <taxon>Halobacteria</taxon>
        <taxon>Halobacteriales</taxon>
        <taxon>Haloarculaceae</taxon>
        <taxon>Haloarcula</taxon>
    </lineage>
</organism>
<proteinExistence type="predicted"/>
<feature type="compositionally biased region" description="Low complexity" evidence="1">
    <location>
        <begin position="30"/>
        <end position="54"/>
    </location>
</feature>
<feature type="region of interest" description="Disordered" evidence="1">
    <location>
        <begin position="25"/>
        <end position="54"/>
    </location>
</feature>
<evidence type="ECO:0000313" key="2">
    <source>
        <dbReference type="EMBL" id="MBX0303338.1"/>
    </source>
</evidence>
<gene>
    <name evidence="2" type="ORF">EGD98_06585</name>
</gene>
<protein>
    <submittedName>
        <fullName evidence="2">Uncharacterized protein</fullName>
    </submittedName>
</protein>